<dbReference type="STRING" id="1676925.ENSPKIP00000005308"/>
<evidence type="ECO:0000256" key="8">
    <source>
        <dbReference type="ARBA" id="ARBA00039444"/>
    </source>
</evidence>
<evidence type="ECO:0000256" key="4">
    <source>
        <dbReference type="ARBA" id="ARBA00023054"/>
    </source>
</evidence>
<dbReference type="GO" id="GO:0005743">
    <property type="term" value="C:mitochondrial inner membrane"/>
    <property type="evidence" value="ECO:0007669"/>
    <property type="project" value="UniProtKB-ARBA"/>
</dbReference>
<proteinExistence type="inferred from homology"/>
<dbReference type="FunFam" id="3.90.280.10:FF:000002">
    <property type="entry name" value="39S ribosomal protein L38, mitochondrial"/>
    <property type="match status" value="1"/>
</dbReference>
<evidence type="ECO:0000256" key="3">
    <source>
        <dbReference type="ARBA" id="ARBA00022980"/>
    </source>
</evidence>
<evidence type="ECO:0000313" key="10">
    <source>
        <dbReference type="Ensembl" id="ENSPKIP00000005308.1"/>
    </source>
</evidence>
<sequence>MASYPELYLRCKNCIYRASSFSELYIARMGGSLMPVRMTFGTRKRHCARSHVTAVTPAGKMAWRTLCRAALRSPTDLGVSNVKGFGTAGTLWRRAAPLGPMPNDDVDLNDPEAQKRYDSFTRYLKVAEEAKNKKAWWRTYRQHLKEENRDEDAPLVNIGLASRRQSRKEQVKERNRVMRENRRNPELEKATRLLTFSIPLDRVKAEWERTAGPYHLHNVARHYAVYRDLFPGAYFLPRVMLRIAYGNSPGTHVHYGNHVTPTEALAAPHVNYESDPDALWTLLLTSPDEHLHDNEGEYVHWLVGNIPGDAVHLGEELCQYLPPLPVKGTGFHRFIFILFKQDGPIKFQEDRRPAPFHNLNQRTFKTLEFYRAHQDSMTPAGLAFFQSQWDDSVSQTFHGLLNMKEPVFEFVWPPVYHPPQKLYPHRQPLRYLDRYREGHVPTYGIY</sequence>
<dbReference type="Gene3D" id="3.90.280.10">
    <property type="entry name" value="PEBP-like"/>
    <property type="match status" value="1"/>
</dbReference>
<dbReference type="InterPro" id="IPR036610">
    <property type="entry name" value="PEBP-like_sf"/>
</dbReference>
<keyword evidence="2" id="KW-0809">Transit peptide</keyword>
<keyword evidence="3" id="KW-0689">Ribosomal protein</keyword>
<dbReference type="GeneTree" id="ENSGT00900000141125"/>
<evidence type="ECO:0000256" key="5">
    <source>
        <dbReference type="ARBA" id="ARBA00023128"/>
    </source>
</evidence>
<comment type="subcellular location">
    <subcellularLocation>
        <location evidence="1">Mitochondrion</location>
    </subcellularLocation>
</comment>
<evidence type="ECO:0000256" key="2">
    <source>
        <dbReference type="ARBA" id="ARBA00022946"/>
    </source>
</evidence>
<dbReference type="GO" id="GO:0005762">
    <property type="term" value="C:mitochondrial large ribosomal subunit"/>
    <property type="evidence" value="ECO:0007669"/>
    <property type="project" value="TreeGrafter"/>
</dbReference>
<accession>A0A3B3QGQ9</accession>
<evidence type="ECO:0000256" key="1">
    <source>
        <dbReference type="ARBA" id="ARBA00004173"/>
    </source>
</evidence>
<keyword evidence="11" id="KW-1185">Reference proteome</keyword>
<evidence type="ECO:0000256" key="6">
    <source>
        <dbReference type="ARBA" id="ARBA00023274"/>
    </source>
</evidence>
<evidence type="ECO:0000256" key="7">
    <source>
        <dbReference type="ARBA" id="ARBA00038016"/>
    </source>
</evidence>
<dbReference type="Ensembl" id="ENSPKIT00000029303.1">
    <property type="protein sequence ID" value="ENSPKIP00000005308.1"/>
    <property type="gene ID" value="ENSPKIG00000022027.1"/>
</dbReference>
<evidence type="ECO:0000313" key="11">
    <source>
        <dbReference type="Proteomes" id="UP000261540"/>
    </source>
</evidence>
<dbReference type="CDD" id="cd00866">
    <property type="entry name" value="PEBP_euk"/>
    <property type="match status" value="1"/>
</dbReference>
<reference evidence="10" key="2">
    <citation type="submission" date="2025-09" db="UniProtKB">
        <authorList>
            <consortium name="Ensembl"/>
        </authorList>
    </citation>
    <scope>IDENTIFICATION</scope>
</reference>
<dbReference type="Pfam" id="PF01161">
    <property type="entry name" value="PBP"/>
    <property type="match status" value="1"/>
</dbReference>
<dbReference type="PANTHER" id="PTHR11362">
    <property type="entry name" value="PHOSPHATIDYLETHANOLAMINE-BINDING PROTEIN"/>
    <property type="match status" value="1"/>
</dbReference>
<dbReference type="PANTHER" id="PTHR11362:SF133">
    <property type="entry name" value="LARGE RIBOSOMAL SUBUNIT PROTEIN ML38"/>
    <property type="match status" value="1"/>
</dbReference>
<reference evidence="10" key="1">
    <citation type="submission" date="2025-08" db="UniProtKB">
        <authorList>
            <consortium name="Ensembl"/>
        </authorList>
    </citation>
    <scope>IDENTIFICATION</scope>
</reference>
<keyword evidence="5" id="KW-0496">Mitochondrion</keyword>
<dbReference type="InterPro" id="IPR035810">
    <property type="entry name" value="PEBP_euk"/>
</dbReference>
<protein>
    <recommendedName>
        <fullName evidence="8">Large ribosomal subunit protein mL38</fullName>
    </recommendedName>
    <alternativeName>
        <fullName evidence="9">39S ribosomal protein L38, mitochondrial</fullName>
    </alternativeName>
</protein>
<comment type="similarity">
    <text evidence="7">Belongs to the phosphatidylethanolamine-binding protein family. Mitochondrion-specific ribosomal protein mL38 subfamily.</text>
</comment>
<keyword evidence="4" id="KW-0175">Coiled coil</keyword>
<keyword evidence="6" id="KW-0687">Ribonucleoprotein</keyword>
<dbReference type="Proteomes" id="UP000261540">
    <property type="component" value="Unplaced"/>
</dbReference>
<dbReference type="SUPFAM" id="SSF49777">
    <property type="entry name" value="PEBP-like"/>
    <property type="match status" value="1"/>
</dbReference>
<organism evidence="10 11">
    <name type="scientific">Paramormyrops kingsleyae</name>
    <dbReference type="NCBI Taxonomy" id="1676925"/>
    <lineage>
        <taxon>Eukaryota</taxon>
        <taxon>Metazoa</taxon>
        <taxon>Chordata</taxon>
        <taxon>Craniata</taxon>
        <taxon>Vertebrata</taxon>
        <taxon>Euteleostomi</taxon>
        <taxon>Actinopterygii</taxon>
        <taxon>Neopterygii</taxon>
        <taxon>Teleostei</taxon>
        <taxon>Osteoglossocephala</taxon>
        <taxon>Osteoglossomorpha</taxon>
        <taxon>Osteoglossiformes</taxon>
        <taxon>Mormyridae</taxon>
        <taxon>Paramormyrops</taxon>
    </lineage>
</organism>
<dbReference type="AlphaFoldDB" id="A0A3B3QGQ9"/>
<dbReference type="InterPro" id="IPR008914">
    <property type="entry name" value="PEBP"/>
</dbReference>
<name>A0A3B3QGQ9_9TELE</name>
<evidence type="ECO:0000256" key="9">
    <source>
        <dbReference type="ARBA" id="ARBA00041206"/>
    </source>
</evidence>